<dbReference type="AlphaFoldDB" id="A0A517LBY4"/>
<gene>
    <name evidence="8" type="ORF">FKW77_001593</name>
</gene>
<dbReference type="PANTHER" id="PTHR12911:SF8">
    <property type="entry name" value="KLAROID PROTEIN-RELATED"/>
    <property type="match status" value="1"/>
</dbReference>
<dbReference type="Proteomes" id="UP000316270">
    <property type="component" value="Chromosome 9"/>
</dbReference>
<feature type="compositionally biased region" description="Polar residues" evidence="5">
    <location>
        <begin position="55"/>
        <end position="72"/>
    </location>
</feature>
<dbReference type="EMBL" id="CP042193">
    <property type="protein sequence ID" value="QDS73133.1"/>
    <property type="molecule type" value="Genomic_DNA"/>
</dbReference>
<keyword evidence="3 6" id="KW-1133">Transmembrane helix</keyword>
<feature type="compositionally biased region" description="Basic and acidic residues" evidence="5">
    <location>
        <begin position="137"/>
        <end position="150"/>
    </location>
</feature>
<dbReference type="OrthoDB" id="342281at2759"/>
<comment type="subcellular location">
    <subcellularLocation>
        <location evidence="1">Membrane</location>
    </subcellularLocation>
</comment>
<feature type="region of interest" description="Disordered" evidence="5">
    <location>
        <begin position="178"/>
        <end position="197"/>
    </location>
</feature>
<evidence type="ECO:0000313" key="8">
    <source>
        <dbReference type="EMBL" id="QDS73133.1"/>
    </source>
</evidence>
<keyword evidence="9" id="KW-1185">Reference proteome</keyword>
<evidence type="ECO:0000256" key="2">
    <source>
        <dbReference type="ARBA" id="ARBA00022692"/>
    </source>
</evidence>
<organism evidence="8 9">
    <name type="scientific">Venturia effusa</name>
    <dbReference type="NCBI Taxonomy" id="50376"/>
    <lineage>
        <taxon>Eukaryota</taxon>
        <taxon>Fungi</taxon>
        <taxon>Dikarya</taxon>
        <taxon>Ascomycota</taxon>
        <taxon>Pezizomycotina</taxon>
        <taxon>Dothideomycetes</taxon>
        <taxon>Pleosporomycetidae</taxon>
        <taxon>Venturiales</taxon>
        <taxon>Venturiaceae</taxon>
        <taxon>Venturia</taxon>
    </lineage>
</organism>
<name>A0A517LBY4_9PEZI</name>
<feature type="region of interest" description="Disordered" evidence="5">
    <location>
        <begin position="123"/>
        <end position="150"/>
    </location>
</feature>
<dbReference type="PROSITE" id="PS51469">
    <property type="entry name" value="SUN"/>
    <property type="match status" value="1"/>
</dbReference>
<dbReference type="Pfam" id="PF07738">
    <property type="entry name" value="Sad1_UNC"/>
    <property type="match status" value="1"/>
</dbReference>
<dbReference type="Gene3D" id="2.60.120.260">
    <property type="entry name" value="Galactose-binding domain-like"/>
    <property type="match status" value="1"/>
</dbReference>
<feature type="compositionally biased region" description="Low complexity" evidence="5">
    <location>
        <begin position="20"/>
        <end position="35"/>
    </location>
</feature>
<dbReference type="PANTHER" id="PTHR12911">
    <property type="entry name" value="SAD1/UNC-84-LIKE PROTEIN-RELATED"/>
    <property type="match status" value="1"/>
</dbReference>
<evidence type="ECO:0000259" key="7">
    <source>
        <dbReference type="PROSITE" id="PS51469"/>
    </source>
</evidence>
<keyword evidence="4 6" id="KW-0472">Membrane</keyword>
<evidence type="ECO:0000256" key="5">
    <source>
        <dbReference type="SAM" id="MobiDB-lite"/>
    </source>
</evidence>
<evidence type="ECO:0000256" key="4">
    <source>
        <dbReference type="ARBA" id="ARBA00023136"/>
    </source>
</evidence>
<reference evidence="8 9" key="1">
    <citation type="submission" date="2019-07" db="EMBL/GenBank/DDBJ databases">
        <title>Finished genome of Venturia effusa.</title>
        <authorList>
            <person name="Young C.A."/>
            <person name="Cox M.P."/>
            <person name="Ganley A.R.D."/>
            <person name="David W.J."/>
        </authorList>
    </citation>
    <scope>NUCLEOTIDE SEQUENCE [LARGE SCALE GENOMIC DNA]</scope>
    <source>
        <strain evidence="9">albino</strain>
    </source>
</reference>
<feature type="compositionally biased region" description="Polar residues" evidence="5">
    <location>
        <begin position="1"/>
        <end position="15"/>
    </location>
</feature>
<dbReference type="STRING" id="50376.A0A517LBY4"/>
<sequence length="480" mass="53235">MVSPTKVTRQGTRASSRLKAASVSVAGSDVGSVDSIPDPPRNTGVRSRNARAGITGNSYGTAADAKSSQMAAGNSKGLADNMIDQLQEETHRQQRGQALIPQDSGGFNPDPVRSWRQFLPPVREESSDFNTSKSFGPRHEHGMGQTDSRKKSFSIEHEHGIARSIIYGRSVEPIVHSREATPDSLRDSPSYRAESSPGLDVNQLMEDHKKAIWTFFGLVGLLFFGWCYSPLLWENASRLTPDGAIPPAVTVTSHVHAHKTTTITEIIKETSLAAPPASIQERRNFFNMEIGAKIDPSLTSITRAPMNLLYSVLAPLSGKWFPSPIVNQADTALRPWTETGQSWCAASSDLGQGQLQLGISLPFTVRPLAITLEHQLEHLSFDPNNSARHVELWVESHEDSTGANSNNDCGPTPEGLNEFWFCVAKMEFSRFNGEEKSQRIEFRNEHVFTNHFAFRVMDNWGSDHTCLYRVQMHGEMKHKW</sequence>
<evidence type="ECO:0000313" key="9">
    <source>
        <dbReference type="Proteomes" id="UP000316270"/>
    </source>
</evidence>
<evidence type="ECO:0000256" key="6">
    <source>
        <dbReference type="SAM" id="Phobius"/>
    </source>
</evidence>
<protein>
    <recommendedName>
        <fullName evidence="7">SUN domain-containing protein</fullName>
    </recommendedName>
</protein>
<accession>A0A517LBY4</accession>
<feature type="region of interest" description="Disordered" evidence="5">
    <location>
        <begin position="1"/>
        <end position="74"/>
    </location>
</feature>
<feature type="transmembrane region" description="Helical" evidence="6">
    <location>
        <begin position="212"/>
        <end position="233"/>
    </location>
</feature>
<dbReference type="GO" id="GO:0043495">
    <property type="term" value="F:protein-membrane adaptor activity"/>
    <property type="evidence" value="ECO:0007669"/>
    <property type="project" value="TreeGrafter"/>
</dbReference>
<evidence type="ECO:0000256" key="1">
    <source>
        <dbReference type="ARBA" id="ARBA00004370"/>
    </source>
</evidence>
<feature type="domain" description="SUN" evidence="7">
    <location>
        <begin position="291"/>
        <end position="477"/>
    </location>
</feature>
<dbReference type="InterPro" id="IPR045119">
    <property type="entry name" value="SUN1-5"/>
</dbReference>
<evidence type="ECO:0000256" key="3">
    <source>
        <dbReference type="ARBA" id="ARBA00022989"/>
    </source>
</evidence>
<dbReference type="InterPro" id="IPR012919">
    <property type="entry name" value="SUN_dom"/>
</dbReference>
<proteinExistence type="predicted"/>
<keyword evidence="2 6" id="KW-0812">Transmembrane</keyword>
<dbReference type="GO" id="GO:0034993">
    <property type="term" value="C:meiotic nuclear membrane microtubule tethering complex"/>
    <property type="evidence" value="ECO:0007669"/>
    <property type="project" value="TreeGrafter"/>
</dbReference>